<evidence type="ECO:0000256" key="4">
    <source>
        <dbReference type="ARBA" id="ARBA00022729"/>
    </source>
</evidence>
<evidence type="ECO:0000313" key="10">
    <source>
        <dbReference type="Proteomes" id="UP000310016"/>
    </source>
</evidence>
<dbReference type="NCBIfam" id="TIGR02925">
    <property type="entry name" value="cis_trans_EpsD"/>
    <property type="match status" value="1"/>
</dbReference>
<dbReference type="PROSITE" id="PS51257">
    <property type="entry name" value="PROKAR_LIPOPROTEIN"/>
    <property type="match status" value="1"/>
</dbReference>
<dbReference type="AlphaFoldDB" id="A0A4U0PJ84"/>
<comment type="similarity">
    <text evidence="2">Belongs to the PpiC/parvulin rotamase family.</text>
</comment>
<dbReference type="EC" id="5.2.1.8" evidence="3"/>
<feature type="signal peptide" evidence="7">
    <location>
        <begin position="1"/>
        <end position="19"/>
    </location>
</feature>
<keyword evidence="10" id="KW-1185">Reference proteome</keyword>
<evidence type="ECO:0000313" key="9">
    <source>
        <dbReference type="EMBL" id="TJZ67997.1"/>
    </source>
</evidence>
<comment type="caution">
    <text evidence="9">The sequence shown here is derived from an EMBL/GenBank/DDBJ whole genome shotgun (WGS) entry which is preliminary data.</text>
</comment>
<comment type="catalytic activity">
    <reaction evidence="1">
        <text>[protein]-peptidylproline (omega=180) = [protein]-peptidylproline (omega=0)</text>
        <dbReference type="Rhea" id="RHEA:16237"/>
        <dbReference type="Rhea" id="RHEA-COMP:10747"/>
        <dbReference type="Rhea" id="RHEA-COMP:10748"/>
        <dbReference type="ChEBI" id="CHEBI:83833"/>
        <dbReference type="ChEBI" id="CHEBI:83834"/>
        <dbReference type="EC" id="5.2.1.8"/>
    </reaction>
</comment>
<evidence type="ECO:0000256" key="6">
    <source>
        <dbReference type="ARBA" id="ARBA00023235"/>
    </source>
</evidence>
<dbReference type="PANTHER" id="PTHR47245">
    <property type="entry name" value="PEPTIDYLPROLYL ISOMERASE"/>
    <property type="match status" value="1"/>
</dbReference>
<proteinExistence type="inferred from homology"/>
<evidence type="ECO:0000259" key="8">
    <source>
        <dbReference type="Pfam" id="PF13145"/>
    </source>
</evidence>
<name>A0A4U0PJ84_9NEIS</name>
<sequence>MRNVRPLRFGFVLLVLALAACGDKQEAKSPSQVLARVNGKEITVHQLNFVLARQPQPVTDEAKQKLVEQLVDQELLVQKAEELKLDRDPQVLQALEQSRRQLLAQAAAERVIGKPTEPTADARSKFYNENPALFSERRVYDFASFSVPAAAASDKALLASLQNVHTAAETEAALKAASVDYKAGRTRRAAEQLPMPLLARVATMQVGDIVNLPDGNGRAVLLQLEESRPAPVSEADAAPAITAYLRNGETEREARTKLADLRGKAQVEYVNGFAPTAQAAAPAAAVEATGQGTAEHLKAGVKGLK</sequence>
<dbReference type="SUPFAM" id="SSF109998">
    <property type="entry name" value="Triger factor/SurA peptide-binding domain-like"/>
    <property type="match status" value="1"/>
</dbReference>
<dbReference type="InterPro" id="IPR027304">
    <property type="entry name" value="Trigger_fact/SurA_dom_sf"/>
</dbReference>
<evidence type="ECO:0000256" key="7">
    <source>
        <dbReference type="SAM" id="SignalP"/>
    </source>
</evidence>
<dbReference type="EMBL" id="SUMF01000025">
    <property type="protein sequence ID" value="TJZ67997.1"/>
    <property type="molecule type" value="Genomic_DNA"/>
</dbReference>
<dbReference type="GO" id="GO:0003755">
    <property type="term" value="F:peptidyl-prolyl cis-trans isomerase activity"/>
    <property type="evidence" value="ECO:0007669"/>
    <property type="project" value="UniProtKB-KW"/>
</dbReference>
<dbReference type="OrthoDB" id="5564407at2"/>
<feature type="chain" id="PRO_5020685601" description="peptidylprolyl isomerase" evidence="7">
    <location>
        <begin position="20"/>
        <end position="305"/>
    </location>
</feature>
<dbReference type="RefSeq" id="WP_136774444.1">
    <property type="nucleotide sequence ID" value="NZ_CP156074.1"/>
</dbReference>
<dbReference type="InterPro" id="IPR000297">
    <property type="entry name" value="PPIase_PpiC"/>
</dbReference>
<dbReference type="Proteomes" id="UP000310016">
    <property type="component" value="Unassembled WGS sequence"/>
</dbReference>
<dbReference type="InterPro" id="IPR014274">
    <property type="entry name" value="PPIase_EpsD"/>
</dbReference>
<keyword evidence="4 7" id="KW-0732">Signal</keyword>
<reference evidence="9 10" key="1">
    <citation type="submission" date="2019-04" db="EMBL/GenBank/DDBJ databases">
        <title>Chitiniphilus eburnea sp. nov., a novel chitinolytic bacterium isolated from aquaculture sludge.</title>
        <authorList>
            <person name="Sheng M."/>
        </authorList>
    </citation>
    <scope>NUCLEOTIDE SEQUENCE [LARGE SCALE GENOMIC DNA]</scope>
    <source>
        <strain evidence="9 10">HX-2-15</strain>
    </source>
</reference>
<protein>
    <recommendedName>
        <fullName evidence="3">peptidylprolyl isomerase</fullName>
        <ecNumber evidence="3">5.2.1.8</ecNumber>
    </recommendedName>
</protein>
<feature type="domain" description="PpiC" evidence="8">
    <location>
        <begin position="118"/>
        <end position="234"/>
    </location>
</feature>
<evidence type="ECO:0000256" key="3">
    <source>
        <dbReference type="ARBA" id="ARBA00013194"/>
    </source>
</evidence>
<evidence type="ECO:0000256" key="5">
    <source>
        <dbReference type="ARBA" id="ARBA00023110"/>
    </source>
</evidence>
<keyword evidence="6 9" id="KW-0413">Isomerase</keyword>
<gene>
    <name evidence="9" type="primary">epsD</name>
    <name evidence="9" type="ORF">FAZ21_15975</name>
</gene>
<organism evidence="9 10">
    <name type="scientific">Chitiniphilus eburneus</name>
    <dbReference type="NCBI Taxonomy" id="2571148"/>
    <lineage>
        <taxon>Bacteria</taxon>
        <taxon>Pseudomonadati</taxon>
        <taxon>Pseudomonadota</taxon>
        <taxon>Betaproteobacteria</taxon>
        <taxon>Neisseriales</taxon>
        <taxon>Chitinibacteraceae</taxon>
        <taxon>Chitiniphilus</taxon>
    </lineage>
</organism>
<dbReference type="InterPro" id="IPR050245">
    <property type="entry name" value="PrsA_foldase"/>
</dbReference>
<accession>A0A4U0PJ84</accession>
<dbReference type="Pfam" id="PF13145">
    <property type="entry name" value="Rotamase_2"/>
    <property type="match status" value="1"/>
</dbReference>
<evidence type="ECO:0000256" key="1">
    <source>
        <dbReference type="ARBA" id="ARBA00000971"/>
    </source>
</evidence>
<evidence type="ECO:0000256" key="2">
    <source>
        <dbReference type="ARBA" id="ARBA00007656"/>
    </source>
</evidence>
<dbReference type="Gene3D" id="1.10.8.1040">
    <property type="match status" value="1"/>
</dbReference>
<dbReference type="PANTHER" id="PTHR47245:SF1">
    <property type="entry name" value="FOLDASE PROTEIN PRSA"/>
    <property type="match status" value="1"/>
</dbReference>
<keyword evidence="5" id="KW-0697">Rotamase</keyword>